<dbReference type="AlphaFoldDB" id="A0A9W9S3L7"/>
<dbReference type="Pfam" id="PF12697">
    <property type="entry name" value="Abhydrolase_6"/>
    <property type="match status" value="1"/>
</dbReference>
<evidence type="ECO:0000259" key="2">
    <source>
        <dbReference type="Pfam" id="PF12697"/>
    </source>
</evidence>
<gene>
    <name evidence="3" type="ORF">N7496_007134</name>
</gene>
<reference evidence="3" key="2">
    <citation type="journal article" date="2023" name="IMA Fungus">
        <title>Comparative genomic study of the Penicillium genus elucidates a diverse pangenome and 15 lateral gene transfer events.</title>
        <authorList>
            <person name="Petersen C."/>
            <person name="Sorensen T."/>
            <person name="Nielsen M.R."/>
            <person name="Sondergaard T.E."/>
            <person name="Sorensen J.L."/>
            <person name="Fitzpatrick D.A."/>
            <person name="Frisvad J.C."/>
            <person name="Nielsen K.L."/>
        </authorList>
    </citation>
    <scope>NUCLEOTIDE SEQUENCE</scope>
    <source>
        <strain evidence="3">IBT 29864</strain>
    </source>
</reference>
<comment type="caution">
    <text evidence="3">The sequence shown here is derived from an EMBL/GenBank/DDBJ whole genome shotgun (WGS) entry which is preliminary data.</text>
</comment>
<dbReference type="PANTHER" id="PTHR37017:SF11">
    <property type="entry name" value="ESTERASE_LIPASE_THIOESTERASE DOMAIN-CONTAINING PROTEIN"/>
    <property type="match status" value="1"/>
</dbReference>
<dbReference type="GO" id="GO:0072330">
    <property type="term" value="P:monocarboxylic acid biosynthetic process"/>
    <property type="evidence" value="ECO:0007669"/>
    <property type="project" value="UniProtKB-ARBA"/>
</dbReference>
<feature type="region of interest" description="Disordered" evidence="1">
    <location>
        <begin position="227"/>
        <end position="251"/>
    </location>
</feature>
<proteinExistence type="predicted"/>
<sequence>MTSLIFNHGAWHSPECWSKVIPAFKQRGYRCFAPQLDFCGTEQPVDSLASTIHQIQTLIAQETTLGNDVVLINHSFGGSVGCSSVKGFTQKDPSRLTPNSGKVIGIIQLCAFMPQSGLSLYDMVDITKVFHHSEPDGWEGIHQDPVALFYNDMSPEDARYWKDCLLKHSTAAFKDSVNVYPGWADVPTSFIFCLRDGAIPLQIQEAMVEAAKGAGASITTRSLDTGHSPFFSKPEETTSVISESLKSLESK</sequence>
<dbReference type="PANTHER" id="PTHR37017">
    <property type="entry name" value="AB HYDROLASE-1 DOMAIN-CONTAINING PROTEIN-RELATED"/>
    <property type="match status" value="1"/>
</dbReference>
<dbReference type="Gene3D" id="3.40.50.1820">
    <property type="entry name" value="alpha/beta hydrolase"/>
    <property type="match status" value="1"/>
</dbReference>
<organism evidence="3 4">
    <name type="scientific">Penicillium cataractarum</name>
    <dbReference type="NCBI Taxonomy" id="2100454"/>
    <lineage>
        <taxon>Eukaryota</taxon>
        <taxon>Fungi</taxon>
        <taxon>Dikarya</taxon>
        <taxon>Ascomycota</taxon>
        <taxon>Pezizomycotina</taxon>
        <taxon>Eurotiomycetes</taxon>
        <taxon>Eurotiomycetidae</taxon>
        <taxon>Eurotiales</taxon>
        <taxon>Aspergillaceae</taxon>
        <taxon>Penicillium</taxon>
    </lineage>
</organism>
<dbReference type="Proteomes" id="UP001147782">
    <property type="component" value="Unassembled WGS sequence"/>
</dbReference>
<evidence type="ECO:0000313" key="4">
    <source>
        <dbReference type="Proteomes" id="UP001147782"/>
    </source>
</evidence>
<evidence type="ECO:0000256" key="1">
    <source>
        <dbReference type="SAM" id="MobiDB-lite"/>
    </source>
</evidence>
<dbReference type="InterPro" id="IPR000073">
    <property type="entry name" value="AB_hydrolase_1"/>
</dbReference>
<dbReference type="InterPro" id="IPR029058">
    <property type="entry name" value="AB_hydrolase_fold"/>
</dbReference>
<evidence type="ECO:0000313" key="3">
    <source>
        <dbReference type="EMBL" id="KAJ5371042.1"/>
    </source>
</evidence>
<feature type="domain" description="AB hydrolase-1" evidence="2">
    <location>
        <begin position="8"/>
        <end position="237"/>
    </location>
</feature>
<dbReference type="GeneID" id="81439242"/>
<name>A0A9W9S3L7_9EURO</name>
<reference evidence="3" key="1">
    <citation type="submission" date="2022-11" db="EMBL/GenBank/DDBJ databases">
        <authorList>
            <person name="Petersen C."/>
        </authorList>
    </citation>
    <scope>NUCLEOTIDE SEQUENCE</scope>
    <source>
        <strain evidence="3">IBT 29864</strain>
    </source>
</reference>
<keyword evidence="4" id="KW-1185">Reference proteome</keyword>
<dbReference type="GO" id="GO:0017000">
    <property type="term" value="P:antibiotic biosynthetic process"/>
    <property type="evidence" value="ECO:0007669"/>
    <property type="project" value="UniProtKB-ARBA"/>
</dbReference>
<protein>
    <recommendedName>
        <fullName evidence="2">AB hydrolase-1 domain-containing protein</fullName>
    </recommendedName>
</protein>
<accession>A0A9W9S3L7</accession>
<dbReference type="OrthoDB" id="408373at2759"/>
<dbReference type="RefSeq" id="XP_056555476.1">
    <property type="nucleotide sequence ID" value="XM_056700063.1"/>
</dbReference>
<dbReference type="EMBL" id="JAPZBS010000005">
    <property type="protein sequence ID" value="KAJ5371042.1"/>
    <property type="molecule type" value="Genomic_DNA"/>
</dbReference>
<dbReference type="InterPro" id="IPR052897">
    <property type="entry name" value="Sec-Metab_Biosynth_Hydrolase"/>
</dbReference>
<dbReference type="SUPFAM" id="SSF53474">
    <property type="entry name" value="alpha/beta-Hydrolases"/>
    <property type="match status" value="1"/>
</dbReference>